<evidence type="ECO:0000313" key="1">
    <source>
        <dbReference type="EMBL" id="QDV55499.1"/>
    </source>
</evidence>
<evidence type="ECO:0000313" key="2">
    <source>
        <dbReference type="Proteomes" id="UP000316770"/>
    </source>
</evidence>
<keyword evidence="2" id="KW-1185">Reference proteome</keyword>
<dbReference type="Gene3D" id="3.90.550.10">
    <property type="entry name" value="Spore Coat Polysaccharide Biosynthesis Protein SpsA, Chain A"/>
    <property type="match status" value="1"/>
</dbReference>
<reference evidence="1 2" key="1">
    <citation type="submission" date="2019-02" db="EMBL/GenBank/DDBJ databases">
        <title>Deep-cultivation of Planctomycetes and their phenomic and genomic characterization uncovers novel biology.</title>
        <authorList>
            <person name="Wiegand S."/>
            <person name="Jogler M."/>
            <person name="Boedeker C."/>
            <person name="Pinto D."/>
            <person name="Vollmers J."/>
            <person name="Rivas-Marin E."/>
            <person name="Kohn T."/>
            <person name="Peeters S.H."/>
            <person name="Heuer A."/>
            <person name="Rast P."/>
            <person name="Oberbeckmann S."/>
            <person name="Bunk B."/>
            <person name="Jeske O."/>
            <person name="Meyerdierks A."/>
            <person name="Storesund J.E."/>
            <person name="Kallscheuer N."/>
            <person name="Luecker S."/>
            <person name="Lage O.M."/>
            <person name="Pohl T."/>
            <person name="Merkel B.J."/>
            <person name="Hornburger P."/>
            <person name="Mueller R.-W."/>
            <person name="Bruemmer F."/>
            <person name="Labrenz M."/>
            <person name="Spormann A.M."/>
            <person name="Op den Camp H."/>
            <person name="Overmann J."/>
            <person name="Amann R."/>
            <person name="Jetten M.S.M."/>
            <person name="Mascher T."/>
            <person name="Medema M.H."/>
            <person name="Devos D.P."/>
            <person name="Kaster A.-K."/>
            <person name="Ovreas L."/>
            <person name="Rohde M."/>
            <person name="Galperin M.Y."/>
            <person name="Jogler C."/>
        </authorList>
    </citation>
    <scope>NUCLEOTIDE SEQUENCE [LARGE SCALE GENOMIC DNA]</scope>
    <source>
        <strain evidence="1 2">Mal33</strain>
    </source>
</reference>
<protein>
    <recommendedName>
        <fullName evidence="3">GNT-I family protein</fullName>
    </recommendedName>
</protein>
<dbReference type="EMBL" id="CP036318">
    <property type="protein sequence ID" value="QDV55499.1"/>
    <property type="molecule type" value="Genomic_DNA"/>
</dbReference>
<gene>
    <name evidence="1" type="ORF">Mal33_14750</name>
</gene>
<proteinExistence type="predicted"/>
<name>A0A518IQY2_9BACT</name>
<sequence length="321" mass="37228">MNQTPVALFIFRRPDLTQRVFDAIAAAKPAQLLIVCDGARPDVEGEQSLVEQTQAVVANIDWPCQVHRRYASENLGCGRCISEGLQWVFETVEEAIILEDDCLPNPSFFTYCSEMLSRYRENTSVMAVSGTNYFDQQRFSEDSYYFSKYFWCWGWASWSRAWKHYDRTMKDYSTFRSEILPELCESRAEFRFHAKNFDRVAAGRMDTWDYQCAYSFWRQRGLCIHPAKNLISNLGFRADGTHTGADVDADAWNAELPTHDLGPLRHPAAVIRNEAADRYLTQHALLHPPKRRRTFAQRLRRHGVHLAKSFRKLSRPLRKAA</sequence>
<dbReference type="SUPFAM" id="SSF53448">
    <property type="entry name" value="Nucleotide-diphospho-sugar transferases"/>
    <property type="match status" value="1"/>
</dbReference>
<dbReference type="AlphaFoldDB" id="A0A518IQY2"/>
<dbReference type="RefSeq" id="WP_145283339.1">
    <property type="nucleotide sequence ID" value="NZ_CP036318.1"/>
</dbReference>
<accession>A0A518IQY2</accession>
<evidence type="ECO:0008006" key="3">
    <source>
        <dbReference type="Google" id="ProtNLM"/>
    </source>
</evidence>
<dbReference type="InterPro" id="IPR029044">
    <property type="entry name" value="Nucleotide-diphossugar_trans"/>
</dbReference>
<dbReference type="Proteomes" id="UP000316770">
    <property type="component" value="Chromosome"/>
</dbReference>
<organism evidence="1 2">
    <name type="scientific">Rosistilla oblonga</name>
    <dbReference type="NCBI Taxonomy" id="2527990"/>
    <lineage>
        <taxon>Bacteria</taxon>
        <taxon>Pseudomonadati</taxon>
        <taxon>Planctomycetota</taxon>
        <taxon>Planctomycetia</taxon>
        <taxon>Pirellulales</taxon>
        <taxon>Pirellulaceae</taxon>
        <taxon>Rosistilla</taxon>
    </lineage>
</organism>